<proteinExistence type="predicted"/>
<accession>A0A644SU99</accession>
<reference evidence="1" key="1">
    <citation type="submission" date="2019-08" db="EMBL/GenBank/DDBJ databases">
        <authorList>
            <person name="Kucharzyk K."/>
            <person name="Murdoch R.W."/>
            <person name="Higgins S."/>
            <person name="Loffler F."/>
        </authorList>
    </citation>
    <scope>NUCLEOTIDE SEQUENCE</scope>
</reference>
<protein>
    <submittedName>
        <fullName evidence="1">Uncharacterized protein</fullName>
    </submittedName>
</protein>
<dbReference type="AlphaFoldDB" id="A0A644SU99"/>
<dbReference type="EMBL" id="VSSQ01000004">
    <property type="protein sequence ID" value="MPL57262.1"/>
    <property type="molecule type" value="Genomic_DNA"/>
</dbReference>
<evidence type="ECO:0000313" key="1">
    <source>
        <dbReference type="EMBL" id="MPL57262.1"/>
    </source>
</evidence>
<gene>
    <name evidence="1" type="ORF">SDC9_02763</name>
</gene>
<comment type="caution">
    <text evidence="1">The sequence shown here is derived from an EMBL/GenBank/DDBJ whole genome shotgun (WGS) entry which is preliminary data.</text>
</comment>
<name>A0A644SU99_9ZZZZ</name>
<organism evidence="1">
    <name type="scientific">bioreactor metagenome</name>
    <dbReference type="NCBI Taxonomy" id="1076179"/>
    <lineage>
        <taxon>unclassified sequences</taxon>
        <taxon>metagenomes</taxon>
        <taxon>ecological metagenomes</taxon>
    </lineage>
</organism>
<sequence length="125" mass="14004">MQPLLPQTPQGAASLLDIDYEIVGGLNNNAVRVRWNKAAATPPMWIALQTYTGVYLKHISPKKLPPVVFPLSDEDAYAYCDKDICEQCLYCCKKGCAIYVYTGESGMIVLNMDKVSQYFLHKLPQ</sequence>